<evidence type="ECO:0000313" key="3">
    <source>
        <dbReference type="Proteomes" id="UP000789508"/>
    </source>
</evidence>
<name>A0A9N9BIX0_9GLOM</name>
<dbReference type="InterPro" id="IPR050767">
    <property type="entry name" value="Sel1_AlgK"/>
</dbReference>
<accession>A0A9N9BIX0</accession>
<reference evidence="2" key="1">
    <citation type="submission" date="2021-06" db="EMBL/GenBank/DDBJ databases">
        <authorList>
            <person name="Kallberg Y."/>
            <person name="Tangrot J."/>
            <person name="Rosling A."/>
        </authorList>
    </citation>
    <scope>NUCLEOTIDE SEQUENCE</scope>
    <source>
        <strain evidence="2">FL130A</strain>
    </source>
</reference>
<sequence>MHINLDLITRSAKNHSEFIIDTILKTYINGNYKWQYDFEIHINVNILLNKYNYEPSVFFKDIYARRKDSKYWTLLAFLYICGIGTHVNEKKALYWYKRAANIGDPLGQQETALFYERGKGTKENLSSAIYWYTKAASAEMAIAQFRLAIICMSNVNFEYALYWIRKSANLGFDEAMKFMAVSYEEGSGTLPQDLYKAFWWYRKWEATGSSEATQSVALYHHNGYGTLADTHDAIKSFLRNMRRGLPIRRWQLDTIFRK</sequence>
<dbReference type="Proteomes" id="UP000789508">
    <property type="component" value="Unassembled WGS sequence"/>
</dbReference>
<proteinExistence type="inferred from homology"/>
<dbReference type="Pfam" id="PF08238">
    <property type="entry name" value="Sel1"/>
    <property type="match status" value="5"/>
</dbReference>
<dbReference type="SUPFAM" id="SSF81901">
    <property type="entry name" value="HCP-like"/>
    <property type="match status" value="1"/>
</dbReference>
<dbReference type="AlphaFoldDB" id="A0A9N9BIX0"/>
<dbReference type="InterPro" id="IPR011990">
    <property type="entry name" value="TPR-like_helical_dom_sf"/>
</dbReference>
<organism evidence="2 3">
    <name type="scientific">Ambispora leptoticha</name>
    <dbReference type="NCBI Taxonomy" id="144679"/>
    <lineage>
        <taxon>Eukaryota</taxon>
        <taxon>Fungi</taxon>
        <taxon>Fungi incertae sedis</taxon>
        <taxon>Mucoromycota</taxon>
        <taxon>Glomeromycotina</taxon>
        <taxon>Glomeromycetes</taxon>
        <taxon>Archaeosporales</taxon>
        <taxon>Ambisporaceae</taxon>
        <taxon>Ambispora</taxon>
    </lineage>
</organism>
<comment type="caution">
    <text evidence="2">The sequence shown here is derived from an EMBL/GenBank/DDBJ whole genome shotgun (WGS) entry which is preliminary data.</text>
</comment>
<dbReference type="SMART" id="SM00671">
    <property type="entry name" value="SEL1"/>
    <property type="match status" value="4"/>
</dbReference>
<evidence type="ECO:0000256" key="1">
    <source>
        <dbReference type="ARBA" id="ARBA00038101"/>
    </source>
</evidence>
<dbReference type="PANTHER" id="PTHR11102">
    <property type="entry name" value="SEL-1-LIKE PROTEIN"/>
    <property type="match status" value="1"/>
</dbReference>
<keyword evidence="3" id="KW-1185">Reference proteome</keyword>
<dbReference type="EMBL" id="CAJVPS010002346">
    <property type="protein sequence ID" value="CAG8566160.1"/>
    <property type="molecule type" value="Genomic_DNA"/>
</dbReference>
<gene>
    <name evidence="2" type="ORF">ALEPTO_LOCUS6591</name>
</gene>
<dbReference type="Gene3D" id="1.25.40.10">
    <property type="entry name" value="Tetratricopeptide repeat domain"/>
    <property type="match status" value="1"/>
</dbReference>
<evidence type="ECO:0000313" key="2">
    <source>
        <dbReference type="EMBL" id="CAG8566160.1"/>
    </source>
</evidence>
<dbReference type="OrthoDB" id="2384430at2759"/>
<dbReference type="InterPro" id="IPR006597">
    <property type="entry name" value="Sel1-like"/>
</dbReference>
<dbReference type="PANTHER" id="PTHR11102:SF160">
    <property type="entry name" value="ERAD-ASSOCIATED E3 UBIQUITIN-PROTEIN LIGASE COMPONENT HRD3"/>
    <property type="match status" value="1"/>
</dbReference>
<comment type="similarity">
    <text evidence="1">Belongs to the sel-1 family.</text>
</comment>
<protein>
    <submittedName>
        <fullName evidence="2">11886_t:CDS:1</fullName>
    </submittedName>
</protein>